<keyword evidence="3" id="KW-1185">Reference proteome</keyword>
<evidence type="ECO:0000313" key="2">
    <source>
        <dbReference type="EMBL" id="CAF9934536.1"/>
    </source>
</evidence>
<dbReference type="EMBL" id="CAJPDT010000077">
    <property type="protein sequence ID" value="CAF9934536.1"/>
    <property type="molecule type" value="Genomic_DNA"/>
</dbReference>
<evidence type="ECO:0000313" key="3">
    <source>
        <dbReference type="Proteomes" id="UP000664534"/>
    </source>
</evidence>
<dbReference type="Proteomes" id="UP000664534">
    <property type="component" value="Unassembled WGS sequence"/>
</dbReference>
<dbReference type="AlphaFoldDB" id="A0A8H3G7U2"/>
<gene>
    <name evidence="2" type="ORF">IMSHALPRED_009750</name>
</gene>
<reference evidence="2" key="1">
    <citation type="submission" date="2021-03" db="EMBL/GenBank/DDBJ databases">
        <authorList>
            <person name="Tagirdzhanova G."/>
        </authorList>
    </citation>
    <scope>NUCLEOTIDE SEQUENCE</scope>
</reference>
<protein>
    <submittedName>
        <fullName evidence="2">Uncharacterized protein</fullName>
    </submittedName>
</protein>
<comment type="caution">
    <text evidence="2">The sequence shown here is derived from an EMBL/GenBank/DDBJ whole genome shotgun (WGS) entry which is preliminary data.</text>
</comment>
<organism evidence="2 3">
    <name type="scientific">Imshaugia aleurites</name>
    <dbReference type="NCBI Taxonomy" id="172621"/>
    <lineage>
        <taxon>Eukaryota</taxon>
        <taxon>Fungi</taxon>
        <taxon>Dikarya</taxon>
        <taxon>Ascomycota</taxon>
        <taxon>Pezizomycotina</taxon>
        <taxon>Lecanoromycetes</taxon>
        <taxon>OSLEUM clade</taxon>
        <taxon>Lecanoromycetidae</taxon>
        <taxon>Lecanorales</taxon>
        <taxon>Lecanorineae</taxon>
        <taxon>Parmeliaceae</taxon>
        <taxon>Imshaugia</taxon>
    </lineage>
</organism>
<name>A0A8H3G7U2_9LECA</name>
<proteinExistence type="predicted"/>
<feature type="region of interest" description="Disordered" evidence="1">
    <location>
        <begin position="335"/>
        <end position="361"/>
    </location>
</feature>
<dbReference type="OrthoDB" id="2333384at2759"/>
<accession>A0A8H3G7U2</accession>
<evidence type="ECO:0000256" key="1">
    <source>
        <dbReference type="SAM" id="MobiDB-lite"/>
    </source>
</evidence>
<sequence>MSNLLQIHVPKASYKAGDTVSDFVISAERMARDKIFLVDCNAVHDEARPASPLPLSNIAFNTDRNQPLPPLLSAFSDDSSLDAASIIYELQATLLSPSVTGHHPTTCTKRLELNIYVPRDWEQPLLECTNRIQRIACQTLDLLPEQQRELEKRPFRLWETLGLKSASTDHLPKAEFKAKLQTLSSAIIGEPLPIFLYLHHDLESSTKGVCMVPRGYIDTRTEAGSTYRRAREGWLGESVQIAARVFDEEILLVNGFLDMRKLIDLTRKDDLIPTFRTFNTERSYGTKVHVTRECAGKSFFIHGSYNPCVLLAKQFDPDVPQHALPALPAVMLNENEIDDPPPPYETVEQPAAPPRHRPRHRPRHGVFQNMTSGGIGAIGGAAAGGGGGGVGGC</sequence>